<dbReference type="PANTHER" id="PTHR43685:SF2">
    <property type="entry name" value="GLYCOSYLTRANSFERASE 2-LIKE DOMAIN-CONTAINING PROTEIN"/>
    <property type="match status" value="1"/>
</dbReference>
<sequence>MNWSDDGPLVSCVMVTADRMGLARRSVDCFLAQTHGNRELVIVDDGSEDYAPLLEAIPSDRLVYRKVEKRPETTLGALRNLTLELARGQVVAQWDDDDWYHPHRLSRQVAELCDSVDVCLLRGTLMHLDAPIWFDHPYVGTLKPGVPGSIVHRANPTARYPETRRGEDTVFLDNWPADRIRVIEAPELFIRAFHGSNTWEAEHFQRRVRNNWSSALEYFWRRHVNRDIFRHSRFRLGPAEQQAFAMFLADSRAAGLFA</sequence>
<feature type="domain" description="Glycosyltransferase 2-like" evidence="1">
    <location>
        <begin position="11"/>
        <end position="119"/>
    </location>
</feature>
<gene>
    <name evidence="2" type="ORF">J7S20_07310</name>
</gene>
<dbReference type="SUPFAM" id="SSF53448">
    <property type="entry name" value="Nucleotide-diphospho-sugar transferases"/>
    <property type="match status" value="1"/>
</dbReference>
<dbReference type="InterPro" id="IPR050834">
    <property type="entry name" value="Glycosyltransf_2"/>
</dbReference>
<dbReference type="EMBL" id="JAGRQC010000002">
    <property type="protein sequence ID" value="MBR0552308.1"/>
    <property type="molecule type" value="Genomic_DNA"/>
</dbReference>
<evidence type="ECO:0000313" key="2">
    <source>
        <dbReference type="EMBL" id="MBR0552308.1"/>
    </source>
</evidence>
<accession>A0A8T4IBB5</accession>
<proteinExistence type="predicted"/>
<dbReference type="Pfam" id="PF00535">
    <property type="entry name" value="Glycos_transf_2"/>
    <property type="match status" value="1"/>
</dbReference>
<protein>
    <submittedName>
        <fullName evidence="2">Glycosyltransferase family 2 protein</fullName>
    </submittedName>
</protein>
<dbReference type="InterPro" id="IPR029044">
    <property type="entry name" value="Nucleotide-diphossugar_trans"/>
</dbReference>
<dbReference type="InterPro" id="IPR001173">
    <property type="entry name" value="Glyco_trans_2-like"/>
</dbReference>
<evidence type="ECO:0000313" key="3">
    <source>
        <dbReference type="Proteomes" id="UP000676996"/>
    </source>
</evidence>
<dbReference type="PANTHER" id="PTHR43685">
    <property type="entry name" value="GLYCOSYLTRANSFERASE"/>
    <property type="match status" value="1"/>
</dbReference>
<evidence type="ECO:0000259" key="1">
    <source>
        <dbReference type="Pfam" id="PF00535"/>
    </source>
</evidence>
<name>A0A8T4IBB5_9SPHN</name>
<dbReference type="CDD" id="cd00761">
    <property type="entry name" value="Glyco_tranf_GTA_type"/>
    <property type="match status" value="1"/>
</dbReference>
<dbReference type="Proteomes" id="UP000676996">
    <property type="component" value="Unassembled WGS sequence"/>
</dbReference>
<dbReference type="RefSeq" id="WP_284053595.1">
    <property type="nucleotide sequence ID" value="NZ_JAGRQC010000002.1"/>
</dbReference>
<organism evidence="2 3">
    <name type="scientific">Stakelama marina</name>
    <dbReference type="NCBI Taxonomy" id="2826939"/>
    <lineage>
        <taxon>Bacteria</taxon>
        <taxon>Pseudomonadati</taxon>
        <taxon>Pseudomonadota</taxon>
        <taxon>Alphaproteobacteria</taxon>
        <taxon>Sphingomonadales</taxon>
        <taxon>Sphingomonadaceae</taxon>
        <taxon>Stakelama</taxon>
    </lineage>
</organism>
<comment type="caution">
    <text evidence="2">The sequence shown here is derived from an EMBL/GenBank/DDBJ whole genome shotgun (WGS) entry which is preliminary data.</text>
</comment>
<keyword evidence="3" id="KW-1185">Reference proteome</keyword>
<reference evidence="2" key="1">
    <citation type="submission" date="2021-04" db="EMBL/GenBank/DDBJ databases">
        <title>Ouciella asimina sp. nov., isolated from the surface seawater in the hydrothermal field of Okinawa Trough.</title>
        <authorList>
            <person name="Shuang W."/>
        </authorList>
    </citation>
    <scope>NUCLEOTIDE SEQUENCE</scope>
    <source>
        <strain evidence="2">LXI357</strain>
    </source>
</reference>
<dbReference type="Gene3D" id="3.90.550.10">
    <property type="entry name" value="Spore Coat Polysaccharide Biosynthesis Protein SpsA, Chain A"/>
    <property type="match status" value="1"/>
</dbReference>
<dbReference type="AlphaFoldDB" id="A0A8T4IBB5"/>